<evidence type="ECO:0000256" key="2">
    <source>
        <dbReference type="ARBA" id="ARBA00022448"/>
    </source>
</evidence>
<dbReference type="PANTHER" id="PTHR42718:SF9">
    <property type="entry name" value="MAJOR FACILITATOR SUPERFAMILY MULTIDRUG TRANSPORTER MFSC"/>
    <property type="match status" value="1"/>
</dbReference>
<name>A0ABU0KR65_9BACL</name>
<proteinExistence type="predicted"/>
<keyword evidence="10" id="KW-1185">Reference proteome</keyword>
<accession>A0ABU0KR65</accession>
<evidence type="ECO:0000313" key="10">
    <source>
        <dbReference type="Proteomes" id="UP001242811"/>
    </source>
</evidence>
<keyword evidence="2" id="KW-0813">Transport</keyword>
<evidence type="ECO:0000256" key="5">
    <source>
        <dbReference type="ARBA" id="ARBA00023136"/>
    </source>
</evidence>
<evidence type="ECO:0000256" key="4">
    <source>
        <dbReference type="ARBA" id="ARBA00022989"/>
    </source>
</evidence>
<feature type="transmembrane region" description="Helical" evidence="7">
    <location>
        <begin position="22"/>
        <end position="41"/>
    </location>
</feature>
<keyword evidence="3 7" id="KW-0812">Transmembrane</keyword>
<gene>
    <name evidence="9" type="ORF">QOZ95_000062</name>
</gene>
<organism evidence="9 10">
    <name type="scientific">Paenibacillus brasilensis</name>
    <dbReference type="NCBI Taxonomy" id="128574"/>
    <lineage>
        <taxon>Bacteria</taxon>
        <taxon>Bacillati</taxon>
        <taxon>Bacillota</taxon>
        <taxon>Bacilli</taxon>
        <taxon>Bacillales</taxon>
        <taxon>Paenibacillaceae</taxon>
        <taxon>Paenibacillus</taxon>
    </lineage>
</organism>
<dbReference type="PANTHER" id="PTHR42718">
    <property type="entry name" value="MAJOR FACILITATOR SUPERFAMILY MULTIDRUG TRANSPORTER MFSC"/>
    <property type="match status" value="1"/>
</dbReference>
<sequence>MILLPIYLQNIRGFSPLQSGKLMLPGAILMGIMSPVTGAIFDRIGARWLSVIGLLIMVVTTWEFTRLTESTAYMTLLINYTVRMLGMSLLMMPIQTAGLNQLPQRLNAHGTAMSNTLRMISGSIGTAILVTVMSALSSSRLTTLVASEGIKVTNKAEMLAVGNQATIYGINSAFIIATLLSVAALILAFFIKNTNAQDAQPHQQPVNSKQGQTVASSS</sequence>
<evidence type="ECO:0000256" key="1">
    <source>
        <dbReference type="ARBA" id="ARBA00004651"/>
    </source>
</evidence>
<dbReference type="PROSITE" id="PS50850">
    <property type="entry name" value="MFS"/>
    <property type="match status" value="1"/>
</dbReference>
<comment type="caution">
    <text evidence="9">The sequence shown here is derived from an EMBL/GenBank/DDBJ whole genome shotgun (WGS) entry which is preliminary data.</text>
</comment>
<feature type="transmembrane region" description="Helical" evidence="7">
    <location>
        <begin position="48"/>
        <end position="65"/>
    </location>
</feature>
<comment type="subcellular location">
    <subcellularLocation>
        <location evidence="1">Cell membrane</location>
        <topology evidence="1">Multi-pass membrane protein</topology>
    </subcellularLocation>
</comment>
<evidence type="ECO:0000259" key="8">
    <source>
        <dbReference type="PROSITE" id="PS50850"/>
    </source>
</evidence>
<feature type="transmembrane region" description="Helical" evidence="7">
    <location>
        <begin position="71"/>
        <end position="94"/>
    </location>
</feature>
<dbReference type="InterPro" id="IPR020846">
    <property type="entry name" value="MFS_dom"/>
</dbReference>
<feature type="region of interest" description="Disordered" evidence="6">
    <location>
        <begin position="199"/>
        <end position="218"/>
    </location>
</feature>
<protein>
    <submittedName>
        <fullName evidence="9">MFS family permease</fullName>
    </submittedName>
</protein>
<feature type="transmembrane region" description="Helical" evidence="7">
    <location>
        <begin position="167"/>
        <end position="191"/>
    </location>
</feature>
<feature type="domain" description="Major facilitator superfamily (MFS) profile" evidence="8">
    <location>
        <begin position="1"/>
        <end position="196"/>
    </location>
</feature>
<keyword evidence="4 7" id="KW-1133">Transmembrane helix</keyword>
<evidence type="ECO:0000256" key="3">
    <source>
        <dbReference type="ARBA" id="ARBA00022692"/>
    </source>
</evidence>
<feature type="transmembrane region" description="Helical" evidence="7">
    <location>
        <begin position="115"/>
        <end position="136"/>
    </location>
</feature>
<dbReference type="EMBL" id="JAUSWA010000001">
    <property type="protein sequence ID" value="MDQ0491915.1"/>
    <property type="molecule type" value="Genomic_DNA"/>
</dbReference>
<dbReference type="Pfam" id="PF07690">
    <property type="entry name" value="MFS_1"/>
    <property type="match status" value="1"/>
</dbReference>
<dbReference type="Gene3D" id="1.20.1250.20">
    <property type="entry name" value="MFS general substrate transporter like domains"/>
    <property type="match status" value="1"/>
</dbReference>
<evidence type="ECO:0000313" key="9">
    <source>
        <dbReference type="EMBL" id="MDQ0491915.1"/>
    </source>
</evidence>
<dbReference type="Proteomes" id="UP001242811">
    <property type="component" value="Unassembled WGS sequence"/>
</dbReference>
<dbReference type="InterPro" id="IPR011701">
    <property type="entry name" value="MFS"/>
</dbReference>
<evidence type="ECO:0000256" key="7">
    <source>
        <dbReference type="SAM" id="Phobius"/>
    </source>
</evidence>
<evidence type="ECO:0000256" key="6">
    <source>
        <dbReference type="SAM" id="MobiDB-lite"/>
    </source>
</evidence>
<keyword evidence="5 7" id="KW-0472">Membrane</keyword>
<dbReference type="InterPro" id="IPR036259">
    <property type="entry name" value="MFS_trans_sf"/>
</dbReference>
<dbReference type="SUPFAM" id="SSF103473">
    <property type="entry name" value="MFS general substrate transporter"/>
    <property type="match status" value="1"/>
</dbReference>
<reference evidence="9 10" key="1">
    <citation type="submission" date="2023-07" db="EMBL/GenBank/DDBJ databases">
        <title>Genomic Encyclopedia of Type Strains, Phase IV (KMG-IV): sequencing the most valuable type-strain genomes for metagenomic binning, comparative biology and taxonomic classification.</title>
        <authorList>
            <person name="Goeker M."/>
        </authorList>
    </citation>
    <scope>NUCLEOTIDE SEQUENCE [LARGE SCALE GENOMIC DNA]</scope>
    <source>
        <strain evidence="9 10">DSM 14914</strain>
    </source>
</reference>